<keyword evidence="2" id="KW-1185">Reference proteome</keyword>
<dbReference type="Proteomes" id="UP001151760">
    <property type="component" value="Unassembled WGS sequence"/>
</dbReference>
<accession>A0ABQ5IZ47</accession>
<evidence type="ECO:0000313" key="2">
    <source>
        <dbReference type="Proteomes" id="UP001151760"/>
    </source>
</evidence>
<reference evidence="1" key="1">
    <citation type="journal article" date="2022" name="Int. J. Mol. Sci.">
        <title>Draft Genome of Tanacetum Coccineum: Genomic Comparison of Closely Related Tanacetum-Family Plants.</title>
        <authorList>
            <person name="Yamashiro T."/>
            <person name="Shiraishi A."/>
            <person name="Nakayama K."/>
            <person name="Satake H."/>
        </authorList>
    </citation>
    <scope>NUCLEOTIDE SEQUENCE</scope>
</reference>
<gene>
    <name evidence="1" type="ORF">Tco_1121596</name>
</gene>
<dbReference type="EMBL" id="BQNB010021322">
    <property type="protein sequence ID" value="GJU05166.1"/>
    <property type="molecule type" value="Genomic_DNA"/>
</dbReference>
<comment type="caution">
    <text evidence="1">The sequence shown here is derived from an EMBL/GenBank/DDBJ whole genome shotgun (WGS) entry which is preliminary data.</text>
</comment>
<reference evidence="1" key="2">
    <citation type="submission" date="2022-01" db="EMBL/GenBank/DDBJ databases">
        <authorList>
            <person name="Yamashiro T."/>
            <person name="Shiraishi A."/>
            <person name="Satake H."/>
            <person name="Nakayama K."/>
        </authorList>
    </citation>
    <scope>NUCLEOTIDE SEQUENCE</scope>
</reference>
<organism evidence="1 2">
    <name type="scientific">Tanacetum coccineum</name>
    <dbReference type="NCBI Taxonomy" id="301880"/>
    <lineage>
        <taxon>Eukaryota</taxon>
        <taxon>Viridiplantae</taxon>
        <taxon>Streptophyta</taxon>
        <taxon>Embryophyta</taxon>
        <taxon>Tracheophyta</taxon>
        <taxon>Spermatophyta</taxon>
        <taxon>Magnoliopsida</taxon>
        <taxon>eudicotyledons</taxon>
        <taxon>Gunneridae</taxon>
        <taxon>Pentapetalae</taxon>
        <taxon>asterids</taxon>
        <taxon>campanulids</taxon>
        <taxon>Asterales</taxon>
        <taxon>Asteraceae</taxon>
        <taxon>Asteroideae</taxon>
        <taxon>Anthemideae</taxon>
        <taxon>Anthemidinae</taxon>
        <taxon>Tanacetum</taxon>
    </lineage>
</organism>
<protein>
    <submittedName>
        <fullName evidence="1">Uncharacterized protein</fullName>
    </submittedName>
</protein>
<name>A0ABQ5IZ47_9ASTR</name>
<evidence type="ECO:0000313" key="1">
    <source>
        <dbReference type="EMBL" id="GJU05166.1"/>
    </source>
</evidence>
<proteinExistence type="predicted"/>
<sequence length="218" mass="24579">MGTSTDLIIVKTVVADSENNMEVSHNQNLDCNKDLDHRRACSLFDNHSLEQVAFIADLGIEEVQVAQQTIPQNSTFLTEYLDACDSDCDDISSAKAILMENLSSCYLDVLFEVAYSDTYLNDMINQEDMNSSAPNDLLVLSLVEQMTDHVANLDKENQTNKMVNESLTAELESYKEREKLIDSQMDDLILNRNAKFAAFQQEIDTLKETLSNQVMRSS</sequence>